<evidence type="ECO:0000256" key="1">
    <source>
        <dbReference type="SAM" id="MobiDB-lite"/>
    </source>
</evidence>
<accession>A0A5C6FFN8</accession>
<feature type="compositionally biased region" description="Basic and acidic residues" evidence="1">
    <location>
        <begin position="252"/>
        <end position="267"/>
    </location>
</feature>
<keyword evidence="3" id="KW-1185">Reference proteome</keyword>
<comment type="caution">
    <text evidence="2">The sequence shown here is derived from an EMBL/GenBank/DDBJ whole genome shotgun (WGS) entry which is preliminary data.</text>
</comment>
<organism evidence="2 3">
    <name type="scientific">Rubripirellula tenax</name>
    <dbReference type="NCBI Taxonomy" id="2528015"/>
    <lineage>
        <taxon>Bacteria</taxon>
        <taxon>Pseudomonadati</taxon>
        <taxon>Planctomycetota</taxon>
        <taxon>Planctomycetia</taxon>
        <taxon>Pirellulales</taxon>
        <taxon>Pirellulaceae</taxon>
        <taxon>Rubripirellula</taxon>
    </lineage>
</organism>
<name>A0A5C6FFN8_9BACT</name>
<proteinExistence type="predicted"/>
<dbReference type="EMBL" id="SJPW01000002">
    <property type="protein sequence ID" value="TWU59350.1"/>
    <property type="molecule type" value="Genomic_DNA"/>
</dbReference>
<sequence>MAATHQVDNLAPPFSRHSLLAQTIFGCLIAAMVALSGCDKTDPIITYRVPKKVPEELRTPQDRMLAAMVPNGDQVWFFKVTGPETAVSTISDSFRSFVEDVQFNDGSPDLSQLPDGWRKGGDKPMRFASIDIETPGKQLDVSVSQLGRLDDYDAMVAMNVNRWRNQLALPNSDQRWAEAAEIKVAAADGKSVWVDLVGEGGDSPMTPPFASGAAPFAGGAAPFAGGGQPPMTAAPQTRDAGLPAQQAQQTQPDERLTFDRPTGWRDGKMSTMRMAAFNVGPEDAPAEITVIPAGGDLRGNVARWIGQVREGKSPDDVVDQAMEDAIDVTVDGRPGQRFYLTSEDEAGQAIDATIVPLDGGMSLFIKMTGPAKTVSGESEAIADFLKSLKLKL</sequence>
<evidence type="ECO:0000313" key="3">
    <source>
        <dbReference type="Proteomes" id="UP000318288"/>
    </source>
</evidence>
<gene>
    <name evidence="2" type="ORF">Poly51_21380</name>
</gene>
<evidence type="ECO:0000313" key="2">
    <source>
        <dbReference type="EMBL" id="TWU59350.1"/>
    </source>
</evidence>
<reference evidence="2 3" key="1">
    <citation type="submission" date="2019-02" db="EMBL/GenBank/DDBJ databases">
        <title>Deep-cultivation of Planctomycetes and their phenomic and genomic characterization uncovers novel biology.</title>
        <authorList>
            <person name="Wiegand S."/>
            <person name="Jogler M."/>
            <person name="Boedeker C."/>
            <person name="Pinto D."/>
            <person name="Vollmers J."/>
            <person name="Rivas-Marin E."/>
            <person name="Kohn T."/>
            <person name="Peeters S.H."/>
            <person name="Heuer A."/>
            <person name="Rast P."/>
            <person name="Oberbeckmann S."/>
            <person name="Bunk B."/>
            <person name="Jeske O."/>
            <person name="Meyerdierks A."/>
            <person name="Storesund J.E."/>
            <person name="Kallscheuer N."/>
            <person name="Luecker S."/>
            <person name="Lage O.M."/>
            <person name="Pohl T."/>
            <person name="Merkel B.J."/>
            <person name="Hornburger P."/>
            <person name="Mueller R.-W."/>
            <person name="Bruemmer F."/>
            <person name="Labrenz M."/>
            <person name="Spormann A.M."/>
            <person name="Op Den Camp H."/>
            <person name="Overmann J."/>
            <person name="Amann R."/>
            <person name="Jetten M.S.M."/>
            <person name="Mascher T."/>
            <person name="Medema M.H."/>
            <person name="Devos D.P."/>
            <person name="Kaster A.-K."/>
            <person name="Ovreas L."/>
            <person name="Rohde M."/>
            <person name="Galperin M.Y."/>
            <person name="Jogler C."/>
        </authorList>
    </citation>
    <scope>NUCLEOTIDE SEQUENCE [LARGE SCALE GENOMIC DNA]</scope>
    <source>
        <strain evidence="2 3">Poly51</strain>
    </source>
</reference>
<dbReference type="RefSeq" id="WP_246114393.1">
    <property type="nucleotide sequence ID" value="NZ_SJPW01000002.1"/>
</dbReference>
<protein>
    <submittedName>
        <fullName evidence="2">Uncharacterized protein</fullName>
    </submittedName>
</protein>
<feature type="region of interest" description="Disordered" evidence="1">
    <location>
        <begin position="220"/>
        <end position="267"/>
    </location>
</feature>
<dbReference type="AlphaFoldDB" id="A0A5C6FFN8"/>
<dbReference type="Proteomes" id="UP000318288">
    <property type="component" value="Unassembled WGS sequence"/>
</dbReference>